<accession>A0ABQ2D180</accession>
<protein>
    <submittedName>
        <fullName evidence="6">LysR family transcriptional regulator</fullName>
    </submittedName>
</protein>
<name>A0ABQ2D180_9DEIO</name>
<evidence type="ECO:0000256" key="3">
    <source>
        <dbReference type="ARBA" id="ARBA00023125"/>
    </source>
</evidence>
<reference evidence="7" key="1">
    <citation type="journal article" date="2019" name="Int. J. Syst. Evol. Microbiol.">
        <title>The Global Catalogue of Microorganisms (GCM) 10K type strain sequencing project: providing services to taxonomists for standard genome sequencing and annotation.</title>
        <authorList>
            <consortium name="The Broad Institute Genomics Platform"/>
            <consortium name="The Broad Institute Genome Sequencing Center for Infectious Disease"/>
            <person name="Wu L."/>
            <person name="Ma J."/>
        </authorList>
    </citation>
    <scope>NUCLEOTIDE SEQUENCE [LARGE SCALE GENOMIC DNA]</scope>
    <source>
        <strain evidence="7">JCM 14370</strain>
    </source>
</reference>
<evidence type="ECO:0000259" key="5">
    <source>
        <dbReference type="PROSITE" id="PS50931"/>
    </source>
</evidence>
<evidence type="ECO:0000256" key="1">
    <source>
        <dbReference type="ARBA" id="ARBA00009437"/>
    </source>
</evidence>
<keyword evidence="7" id="KW-1185">Reference proteome</keyword>
<gene>
    <name evidence="6" type="ORF">GCM10008938_23360</name>
</gene>
<evidence type="ECO:0000256" key="4">
    <source>
        <dbReference type="ARBA" id="ARBA00023163"/>
    </source>
</evidence>
<dbReference type="SUPFAM" id="SSF53850">
    <property type="entry name" value="Periplasmic binding protein-like II"/>
    <property type="match status" value="1"/>
</dbReference>
<dbReference type="CDD" id="cd08460">
    <property type="entry name" value="PBP2_DntR_like_1"/>
    <property type="match status" value="1"/>
</dbReference>
<dbReference type="InterPro" id="IPR036388">
    <property type="entry name" value="WH-like_DNA-bd_sf"/>
</dbReference>
<dbReference type="InterPro" id="IPR036390">
    <property type="entry name" value="WH_DNA-bd_sf"/>
</dbReference>
<dbReference type="PANTHER" id="PTHR30118">
    <property type="entry name" value="HTH-TYPE TRANSCRIPTIONAL REGULATOR LEUO-RELATED"/>
    <property type="match status" value="1"/>
</dbReference>
<comment type="caution">
    <text evidence="6">The sequence shown here is derived from an EMBL/GenBank/DDBJ whole genome shotgun (WGS) entry which is preliminary data.</text>
</comment>
<dbReference type="InterPro" id="IPR000847">
    <property type="entry name" value="LysR_HTH_N"/>
</dbReference>
<dbReference type="PROSITE" id="PS50931">
    <property type="entry name" value="HTH_LYSR"/>
    <property type="match status" value="1"/>
</dbReference>
<proteinExistence type="inferred from homology"/>
<dbReference type="Gene3D" id="1.10.10.10">
    <property type="entry name" value="Winged helix-like DNA-binding domain superfamily/Winged helix DNA-binding domain"/>
    <property type="match status" value="1"/>
</dbReference>
<dbReference type="Pfam" id="PF03466">
    <property type="entry name" value="LysR_substrate"/>
    <property type="match status" value="1"/>
</dbReference>
<dbReference type="SUPFAM" id="SSF46785">
    <property type="entry name" value="Winged helix' DNA-binding domain"/>
    <property type="match status" value="1"/>
</dbReference>
<keyword evidence="3" id="KW-0238">DNA-binding</keyword>
<dbReference type="PANTHER" id="PTHR30118:SF15">
    <property type="entry name" value="TRANSCRIPTIONAL REGULATORY PROTEIN"/>
    <property type="match status" value="1"/>
</dbReference>
<keyword evidence="2" id="KW-0805">Transcription regulation</keyword>
<evidence type="ECO:0000313" key="7">
    <source>
        <dbReference type="Proteomes" id="UP000632222"/>
    </source>
</evidence>
<dbReference type="InterPro" id="IPR005119">
    <property type="entry name" value="LysR_subst-bd"/>
</dbReference>
<evidence type="ECO:0000256" key="2">
    <source>
        <dbReference type="ARBA" id="ARBA00023015"/>
    </source>
</evidence>
<dbReference type="Pfam" id="PF00126">
    <property type="entry name" value="HTH_1"/>
    <property type="match status" value="1"/>
</dbReference>
<feature type="domain" description="HTH lysR-type" evidence="5">
    <location>
        <begin position="3"/>
        <end position="60"/>
    </location>
</feature>
<dbReference type="Gene3D" id="3.40.190.10">
    <property type="entry name" value="Periplasmic binding protein-like II"/>
    <property type="match status" value="2"/>
</dbReference>
<dbReference type="Proteomes" id="UP000632222">
    <property type="component" value="Unassembled WGS sequence"/>
</dbReference>
<dbReference type="RefSeq" id="WP_189002862.1">
    <property type="nucleotide sequence ID" value="NZ_BMOD01000007.1"/>
</dbReference>
<comment type="similarity">
    <text evidence="1">Belongs to the LysR transcriptional regulatory family.</text>
</comment>
<evidence type="ECO:0000313" key="6">
    <source>
        <dbReference type="EMBL" id="GGJ36553.1"/>
    </source>
</evidence>
<sequence>MQLDLNLLRALDVLLEENSVGGAAFRLNLSEPAMSRTLSRIRKVTGDAILVRTGHTMTPTPYAQRIRDEVHLLVQQARLLLAPQKELDPLTLSRTFTLRSNEAILSRIGPDLLARIAKQAPQVRLRFLAESSTDTPELRHGHIDLEMGSSTPNLPEFRHETLGEDHLEVVMRSDHPLAVGDLTPERYAAARHVSVSRRGRLRDPMDDLLETLGLQRQVVTTVPSSMAALQFIQHSEMVVLAPVKMGQALIQQLGLMSRPLPFPIQPTPLVLIWHGRMQGDLAHVWLRENVRETVRAALGDLQTTAG</sequence>
<organism evidence="6 7">
    <name type="scientific">Deinococcus roseus</name>
    <dbReference type="NCBI Taxonomy" id="392414"/>
    <lineage>
        <taxon>Bacteria</taxon>
        <taxon>Thermotogati</taxon>
        <taxon>Deinococcota</taxon>
        <taxon>Deinococci</taxon>
        <taxon>Deinococcales</taxon>
        <taxon>Deinococcaceae</taxon>
        <taxon>Deinococcus</taxon>
    </lineage>
</organism>
<dbReference type="EMBL" id="BMOD01000007">
    <property type="protein sequence ID" value="GGJ36553.1"/>
    <property type="molecule type" value="Genomic_DNA"/>
</dbReference>
<dbReference type="InterPro" id="IPR050389">
    <property type="entry name" value="LysR-type_TF"/>
</dbReference>
<keyword evidence="4" id="KW-0804">Transcription</keyword>